<feature type="region of interest" description="Disordered" evidence="2">
    <location>
        <begin position="407"/>
        <end position="427"/>
    </location>
</feature>
<feature type="compositionally biased region" description="Basic and acidic residues" evidence="2">
    <location>
        <begin position="409"/>
        <end position="424"/>
    </location>
</feature>
<keyword evidence="6" id="KW-1185">Reference proteome</keyword>
<evidence type="ECO:0000256" key="1">
    <source>
        <dbReference type="SAM" id="Coils"/>
    </source>
</evidence>
<dbReference type="PANTHER" id="PTHR46890:SF48">
    <property type="entry name" value="RNA-DIRECTED DNA POLYMERASE"/>
    <property type="match status" value="1"/>
</dbReference>
<evidence type="ECO:0000259" key="3">
    <source>
        <dbReference type="Pfam" id="PF00078"/>
    </source>
</evidence>
<proteinExistence type="predicted"/>
<dbReference type="InterPro" id="IPR026960">
    <property type="entry name" value="RVT-Znf"/>
</dbReference>
<evidence type="ECO:0000256" key="2">
    <source>
        <dbReference type="SAM" id="MobiDB-lite"/>
    </source>
</evidence>
<evidence type="ECO:0000313" key="6">
    <source>
        <dbReference type="Proteomes" id="UP001172457"/>
    </source>
</evidence>
<protein>
    <recommendedName>
        <fullName evidence="7">Reverse transcriptase zinc-binding domain-containing protein</fullName>
    </recommendedName>
</protein>
<feature type="domain" description="Reverse transcriptase" evidence="3">
    <location>
        <begin position="232"/>
        <end position="364"/>
    </location>
</feature>
<dbReference type="EMBL" id="JARYMX010000001">
    <property type="protein sequence ID" value="KAJ9565734.1"/>
    <property type="molecule type" value="Genomic_DNA"/>
</dbReference>
<dbReference type="AlphaFoldDB" id="A0AA38TTA0"/>
<dbReference type="Proteomes" id="UP001172457">
    <property type="component" value="Chromosome 1"/>
</dbReference>
<dbReference type="PANTHER" id="PTHR46890">
    <property type="entry name" value="NON-LTR RETROLELEMENT REVERSE TRANSCRIPTASE-LIKE PROTEIN-RELATED"/>
    <property type="match status" value="1"/>
</dbReference>
<reference evidence="5" key="1">
    <citation type="submission" date="2023-03" db="EMBL/GenBank/DDBJ databases">
        <title>Chromosome-scale reference genome and RAD-based genetic map of yellow starthistle (Centaurea solstitialis) reveal putative structural variation and QTLs associated with invader traits.</title>
        <authorList>
            <person name="Reatini B."/>
            <person name="Cang F.A."/>
            <person name="Jiang Q."/>
            <person name="Mckibben M.T.W."/>
            <person name="Barker M.S."/>
            <person name="Rieseberg L.H."/>
            <person name="Dlugosch K.M."/>
        </authorList>
    </citation>
    <scope>NUCLEOTIDE SEQUENCE</scope>
    <source>
        <strain evidence="5">CAN-66</strain>
        <tissue evidence="5">Leaf</tissue>
    </source>
</reference>
<dbReference type="Pfam" id="PF00078">
    <property type="entry name" value="RVT_1"/>
    <property type="match status" value="1"/>
</dbReference>
<feature type="coiled-coil region" evidence="1">
    <location>
        <begin position="84"/>
        <end position="111"/>
    </location>
</feature>
<organism evidence="5 6">
    <name type="scientific">Centaurea solstitialis</name>
    <name type="common">yellow star-thistle</name>
    <dbReference type="NCBI Taxonomy" id="347529"/>
    <lineage>
        <taxon>Eukaryota</taxon>
        <taxon>Viridiplantae</taxon>
        <taxon>Streptophyta</taxon>
        <taxon>Embryophyta</taxon>
        <taxon>Tracheophyta</taxon>
        <taxon>Spermatophyta</taxon>
        <taxon>Magnoliopsida</taxon>
        <taxon>eudicotyledons</taxon>
        <taxon>Gunneridae</taxon>
        <taxon>Pentapetalae</taxon>
        <taxon>asterids</taxon>
        <taxon>campanulids</taxon>
        <taxon>Asterales</taxon>
        <taxon>Asteraceae</taxon>
        <taxon>Carduoideae</taxon>
        <taxon>Cardueae</taxon>
        <taxon>Centaureinae</taxon>
        <taxon>Centaurea</taxon>
    </lineage>
</organism>
<dbReference type="InterPro" id="IPR000477">
    <property type="entry name" value="RT_dom"/>
</dbReference>
<dbReference type="InterPro" id="IPR052343">
    <property type="entry name" value="Retrotransposon-Effector_Assoc"/>
</dbReference>
<evidence type="ECO:0008006" key="7">
    <source>
        <dbReference type="Google" id="ProtNLM"/>
    </source>
</evidence>
<dbReference type="Pfam" id="PF13966">
    <property type="entry name" value="zf-RVT"/>
    <property type="match status" value="1"/>
</dbReference>
<comment type="caution">
    <text evidence="5">The sequence shown here is derived from an EMBL/GenBank/DDBJ whole genome shotgun (WGS) entry which is preliminary data.</text>
</comment>
<evidence type="ECO:0000313" key="5">
    <source>
        <dbReference type="EMBL" id="KAJ9565734.1"/>
    </source>
</evidence>
<sequence>MKKSTQMGSKSKLNYYAMYLTFEYTKNTIKQALKTFKIFRIWMISRLDFERDFRTISDRYGLFGQFSGLLENGGYTEPLSLRPDSELRDKLKSVKQEIKAAKEDVKKWEEKVDISNLGDSEKRKWVEARKKWLDLEEKSCSMARQKAKVKWIKEGDKNSKFFHASEPIKNFVFDFLSKNWQKSRSNLPKLRMSRLKRITEEEASFLEKKSVGSRKKGDAIESCISSFVTLIPKIDNLLSLHEFRPISLIGIFYKIVVKILVERMKSIIDKVISKEQNAFIKGKSILDGVLIANEMIDFLKRERKKGKAYDSVEWEFLLDGLENMGFGKKWIKACLYSSRISVLVNRAPTNEFLTERGLRQGVECLHLIVEEAINKRLFKGIEVGKDKRREKKLWWRKEEALWVSYGSGDGHRGERRNPRGRELGEAGSRNGPKTLWIKSIPSKIVIFMWRVSLGRIPVRSILEKLGIDINSSLCPSCEKEVESVDHVLFKCEKVKFLSDLVGRWWKIDINPFILIEDLIDKGSQLPTRGGFDAKSQVYNQLRPLSLDWGYCIGSERIEITLRSVVIHFFVTETEPDWIGSAAMGEVDGCPSLYRYFFAQDFRGLSSGIGSNMG</sequence>
<keyword evidence="1" id="KW-0175">Coiled coil</keyword>
<feature type="domain" description="Reverse transcriptase zinc-binding" evidence="4">
    <location>
        <begin position="433"/>
        <end position="495"/>
    </location>
</feature>
<gene>
    <name evidence="5" type="ORF">OSB04_001700</name>
</gene>
<evidence type="ECO:0000259" key="4">
    <source>
        <dbReference type="Pfam" id="PF13966"/>
    </source>
</evidence>
<accession>A0AA38TTA0</accession>
<name>A0AA38TTA0_9ASTR</name>